<reference evidence="8" key="1">
    <citation type="submission" date="2019-11" db="EMBL/GenBank/DDBJ databases">
        <title>Isolation and characterization of two novel species in the genus Thiomicrorhabdus.</title>
        <authorList>
            <person name="Mochizuki J."/>
            <person name="Kojima H."/>
            <person name="Fukui M."/>
        </authorList>
    </citation>
    <scope>NUCLEOTIDE SEQUENCE [LARGE SCALE GENOMIC DNA]</scope>
    <source>
        <strain evidence="8">AkT22</strain>
    </source>
</reference>
<dbReference type="GO" id="GO:0005524">
    <property type="term" value="F:ATP binding"/>
    <property type="evidence" value="ECO:0007669"/>
    <property type="project" value="UniProtKB-KW"/>
</dbReference>
<keyword evidence="8" id="KW-1185">Reference proteome</keyword>
<dbReference type="InterPro" id="IPR011611">
    <property type="entry name" value="PfkB_dom"/>
</dbReference>
<dbReference type="EMBL" id="AP021888">
    <property type="protein sequence ID" value="BBP44478.1"/>
    <property type="molecule type" value="Genomic_DNA"/>
</dbReference>
<evidence type="ECO:0000256" key="2">
    <source>
        <dbReference type="ARBA" id="ARBA00022679"/>
    </source>
</evidence>
<dbReference type="Pfam" id="PF00294">
    <property type="entry name" value="PfkB"/>
    <property type="match status" value="1"/>
</dbReference>
<dbReference type="PANTHER" id="PTHR43085:SF1">
    <property type="entry name" value="PSEUDOURIDINE KINASE-RELATED"/>
    <property type="match status" value="1"/>
</dbReference>
<sequence length="298" mass="32895">MKKTTRKLIIFGEVLFDCFEDGQNILGGAPFNIAWHCQAFGDEPQFISSVGDDALGQSILDAAQLWGLDTQNIQVTPDYPTGQVAVTLVDNEPHYQITPEVAYDHIQSPKLIPEGSLLYHGSLALRHPASRATFEALCQTPNLKRFVDVNLRSPWWQKSDIDHWCQGATWVKLNVDELRLLGFDQPNLQEAMSQCLSQYGLTQLIVTRGAEGAMVLQADGQVFSHQPQAIAQFVDTVGAGDAFTAVYLHGLLANWPVERILQTAQTFAGQVIGLRGATTTDQAFYTPFLHALRNSALN</sequence>
<name>A0A6F8PR23_9GAMM</name>
<evidence type="ECO:0000313" key="8">
    <source>
        <dbReference type="Proteomes" id="UP000501466"/>
    </source>
</evidence>
<dbReference type="InterPro" id="IPR050306">
    <property type="entry name" value="PfkB_Carbo_kinase"/>
</dbReference>
<comment type="similarity">
    <text evidence="1">Belongs to the carbohydrate kinase PfkB family.</text>
</comment>
<accession>A0A6F8PR23</accession>
<dbReference type="AlphaFoldDB" id="A0A6F8PR23"/>
<dbReference type="PROSITE" id="PS00583">
    <property type="entry name" value="PFKB_KINASES_1"/>
    <property type="match status" value="1"/>
</dbReference>
<evidence type="ECO:0000259" key="6">
    <source>
        <dbReference type="Pfam" id="PF00294"/>
    </source>
</evidence>
<dbReference type="InterPro" id="IPR029056">
    <property type="entry name" value="Ribokinase-like"/>
</dbReference>
<keyword evidence="3" id="KW-0547">Nucleotide-binding</keyword>
<dbReference type="RefSeq" id="WP_173292191.1">
    <property type="nucleotide sequence ID" value="NZ_AP021888.1"/>
</dbReference>
<dbReference type="CDD" id="cd01167">
    <property type="entry name" value="bac_FRK"/>
    <property type="match status" value="1"/>
</dbReference>
<dbReference type="PANTHER" id="PTHR43085">
    <property type="entry name" value="HEXOKINASE FAMILY MEMBER"/>
    <property type="match status" value="1"/>
</dbReference>
<gene>
    <name evidence="7" type="primary">scrK</name>
    <name evidence="7" type="ORF">THMIRHAT_22240</name>
</gene>
<dbReference type="SUPFAM" id="SSF53613">
    <property type="entry name" value="Ribokinase-like"/>
    <property type="match status" value="1"/>
</dbReference>
<proteinExistence type="inferred from homology"/>
<evidence type="ECO:0000256" key="3">
    <source>
        <dbReference type="ARBA" id="ARBA00022741"/>
    </source>
</evidence>
<keyword evidence="2" id="KW-0808">Transferase</keyword>
<dbReference type="InterPro" id="IPR002173">
    <property type="entry name" value="Carboh/pur_kinase_PfkB_CS"/>
</dbReference>
<evidence type="ECO:0000256" key="5">
    <source>
        <dbReference type="ARBA" id="ARBA00022840"/>
    </source>
</evidence>
<dbReference type="Gene3D" id="3.40.1190.20">
    <property type="match status" value="1"/>
</dbReference>
<keyword evidence="5" id="KW-0067">ATP-binding</keyword>
<dbReference type="Proteomes" id="UP000501466">
    <property type="component" value="Chromosome"/>
</dbReference>
<protein>
    <submittedName>
        <fullName evidence="7">Fructokinase</fullName>
    </submittedName>
</protein>
<evidence type="ECO:0000313" key="7">
    <source>
        <dbReference type="EMBL" id="BBP44478.1"/>
    </source>
</evidence>
<feature type="domain" description="Carbohydrate kinase PfkB" evidence="6">
    <location>
        <begin position="23"/>
        <end position="280"/>
    </location>
</feature>
<dbReference type="GO" id="GO:0016301">
    <property type="term" value="F:kinase activity"/>
    <property type="evidence" value="ECO:0007669"/>
    <property type="project" value="UniProtKB-KW"/>
</dbReference>
<evidence type="ECO:0000256" key="1">
    <source>
        <dbReference type="ARBA" id="ARBA00010688"/>
    </source>
</evidence>
<dbReference type="KEGG" id="tzo:THMIRHAT_22240"/>
<keyword evidence="4 7" id="KW-0418">Kinase</keyword>
<evidence type="ECO:0000256" key="4">
    <source>
        <dbReference type="ARBA" id="ARBA00022777"/>
    </source>
</evidence>
<organism evidence="7 8">
    <name type="scientific">Thiosulfativibrio zosterae</name>
    <dbReference type="NCBI Taxonomy" id="2675053"/>
    <lineage>
        <taxon>Bacteria</taxon>
        <taxon>Pseudomonadati</taxon>
        <taxon>Pseudomonadota</taxon>
        <taxon>Gammaproteobacteria</taxon>
        <taxon>Thiotrichales</taxon>
        <taxon>Piscirickettsiaceae</taxon>
        <taxon>Thiosulfativibrio</taxon>
    </lineage>
</organism>